<feature type="region of interest" description="Disordered" evidence="13">
    <location>
        <begin position="141"/>
        <end position="192"/>
    </location>
</feature>
<dbReference type="RefSeq" id="XP_002423644.1">
    <property type="nucleotide sequence ID" value="XM_002423599.1"/>
</dbReference>
<feature type="compositionally biased region" description="Low complexity" evidence="13">
    <location>
        <begin position="1130"/>
        <end position="1150"/>
    </location>
</feature>
<keyword evidence="6 12" id="KW-0808">Transferase</keyword>
<proteinExistence type="inferred from homology"/>
<dbReference type="GO" id="GO:0043161">
    <property type="term" value="P:proteasome-mediated ubiquitin-dependent protein catabolic process"/>
    <property type="evidence" value="ECO:0007669"/>
    <property type="project" value="TreeGrafter"/>
</dbReference>
<evidence type="ECO:0000259" key="15">
    <source>
        <dbReference type="PROSITE" id="PS50918"/>
    </source>
</evidence>
<protein>
    <recommendedName>
        <fullName evidence="12">E3 ubiquitin-protein ligase</fullName>
        <ecNumber evidence="12">2.3.2.26</ecNumber>
    </recommendedName>
</protein>
<dbReference type="Gene3D" id="1.25.10.10">
    <property type="entry name" value="Leucine-rich Repeat Variant"/>
    <property type="match status" value="1"/>
</dbReference>
<dbReference type="EC" id="2.3.2.26" evidence="12"/>
<dbReference type="CTD" id="8231305"/>
<dbReference type="OrthoDB" id="271273at2759"/>
<dbReference type="SUPFAM" id="SSF56204">
    <property type="entry name" value="Hect, E3 ligase catalytic domain"/>
    <property type="match status" value="1"/>
</dbReference>
<dbReference type="Gene3D" id="3.30.2160.10">
    <property type="entry name" value="Hect, E3 ligase catalytic domain"/>
    <property type="match status" value="1"/>
</dbReference>
<dbReference type="eggNOG" id="KOG0168">
    <property type="taxonomic scope" value="Eukaryota"/>
</dbReference>
<dbReference type="GO" id="GO:0016607">
    <property type="term" value="C:nuclear speck"/>
    <property type="evidence" value="ECO:0007669"/>
    <property type="project" value="TreeGrafter"/>
</dbReference>
<dbReference type="Gene3D" id="3.90.1750.10">
    <property type="entry name" value="Hect, E3 ligase catalytic domains"/>
    <property type="match status" value="1"/>
</dbReference>
<dbReference type="Gene3D" id="3.30.2410.10">
    <property type="entry name" value="Hect, E3 ligase catalytic domain"/>
    <property type="match status" value="1"/>
</dbReference>
<organism>
    <name type="scientific">Pediculus humanus subsp. corporis</name>
    <name type="common">Body louse</name>
    <dbReference type="NCBI Taxonomy" id="121224"/>
    <lineage>
        <taxon>Eukaryota</taxon>
        <taxon>Metazoa</taxon>
        <taxon>Ecdysozoa</taxon>
        <taxon>Arthropoda</taxon>
        <taxon>Hexapoda</taxon>
        <taxon>Insecta</taxon>
        <taxon>Pterygota</taxon>
        <taxon>Neoptera</taxon>
        <taxon>Paraneoptera</taxon>
        <taxon>Psocodea</taxon>
        <taxon>Troctomorpha</taxon>
        <taxon>Phthiraptera</taxon>
        <taxon>Anoplura</taxon>
        <taxon>Pediculidae</taxon>
        <taxon>Pediculus</taxon>
    </lineage>
</organism>
<feature type="compositionally biased region" description="Low complexity" evidence="13">
    <location>
        <begin position="1044"/>
        <end position="1054"/>
    </location>
</feature>
<keyword evidence="16" id="KW-0436">Ligase</keyword>
<feature type="compositionally biased region" description="Basic residues" evidence="13">
    <location>
        <begin position="167"/>
        <end position="182"/>
    </location>
</feature>
<dbReference type="SMART" id="SM00119">
    <property type="entry name" value="HECTc"/>
    <property type="match status" value="1"/>
</dbReference>
<dbReference type="PROSITE" id="PS50918">
    <property type="entry name" value="WWE"/>
    <property type="match status" value="1"/>
</dbReference>
<dbReference type="GeneID" id="8231305"/>
<dbReference type="GO" id="GO:0016874">
    <property type="term" value="F:ligase activity"/>
    <property type="evidence" value="ECO:0007669"/>
    <property type="project" value="UniProtKB-KW"/>
</dbReference>
<dbReference type="GO" id="GO:0008270">
    <property type="term" value="F:zinc ion binding"/>
    <property type="evidence" value="ECO:0007669"/>
    <property type="project" value="InterPro"/>
</dbReference>
<comment type="similarity">
    <text evidence="4 12">Belongs to the UPL family. K-HECT subfamily.</text>
</comment>
<dbReference type="PANTHER" id="PTHR45670">
    <property type="entry name" value="E3 UBIQUITIN-PROTEIN LIGASE TRIP12"/>
    <property type="match status" value="1"/>
</dbReference>
<feature type="compositionally biased region" description="Basic and acidic residues" evidence="13">
    <location>
        <begin position="271"/>
        <end position="281"/>
    </location>
</feature>
<dbReference type="CDD" id="cd00078">
    <property type="entry name" value="HECTc"/>
    <property type="match status" value="1"/>
</dbReference>
<dbReference type="Pfam" id="PF00632">
    <property type="entry name" value="HECT"/>
    <property type="match status" value="1"/>
</dbReference>
<evidence type="ECO:0000256" key="2">
    <source>
        <dbReference type="ARBA" id="ARBA00004642"/>
    </source>
</evidence>
<evidence type="ECO:0000256" key="8">
    <source>
        <dbReference type="ARBA" id="ARBA00022786"/>
    </source>
</evidence>
<comment type="subcellular location">
    <subcellularLocation>
        <location evidence="2">Nucleus</location>
        <location evidence="2">Nucleoplasm</location>
    </subcellularLocation>
</comment>
<dbReference type="eggNOG" id="KOG0170">
    <property type="taxonomic scope" value="Eukaryota"/>
</dbReference>
<dbReference type="EMBL" id="DS235044">
    <property type="protein sequence ID" value="EEB10906.1"/>
    <property type="molecule type" value="Genomic_DNA"/>
</dbReference>
<evidence type="ECO:0000256" key="12">
    <source>
        <dbReference type="RuleBase" id="RU369009"/>
    </source>
</evidence>
<comment type="pathway">
    <text evidence="3 12">Protein modification; protein ubiquitination.</text>
</comment>
<feature type="domain" description="HECT" evidence="14">
    <location>
        <begin position="1696"/>
        <end position="2078"/>
    </location>
</feature>
<dbReference type="FunCoup" id="E0VC00">
    <property type="interactions" value="2078"/>
</dbReference>
<name>E0VC00_PEDHC</name>
<dbReference type="InterPro" id="IPR016024">
    <property type="entry name" value="ARM-type_fold"/>
</dbReference>
<evidence type="ECO:0000259" key="14">
    <source>
        <dbReference type="PROSITE" id="PS50237"/>
    </source>
</evidence>
<dbReference type="VEuPathDB" id="VectorBase:PHUM075960"/>
<reference evidence="17" key="3">
    <citation type="submission" date="2021-02" db="UniProtKB">
        <authorList>
            <consortium name="EnsemblMetazoa"/>
        </authorList>
    </citation>
    <scope>IDENTIFICATION</scope>
    <source>
        <strain evidence="17">USDA</strain>
    </source>
</reference>
<evidence type="ECO:0000256" key="11">
    <source>
        <dbReference type="PROSITE-ProRule" id="PRU00104"/>
    </source>
</evidence>
<feature type="region of interest" description="Disordered" evidence="13">
    <location>
        <begin position="1034"/>
        <end position="1054"/>
    </location>
</feature>
<dbReference type="InterPro" id="IPR045322">
    <property type="entry name" value="HECTD1/TRIP12-like"/>
</dbReference>
<dbReference type="STRING" id="121224.E0VC00"/>
<accession>E0VC00</accession>
<feature type="region of interest" description="Disordered" evidence="13">
    <location>
        <begin position="271"/>
        <end position="363"/>
    </location>
</feature>
<dbReference type="FunFam" id="3.30.2410.10:FF:000005">
    <property type="entry name" value="E3 ubiquitin-protein ligase TRIP12 isoform X1"/>
    <property type="match status" value="1"/>
</dbReference>
<dbReference type="InterPro" id="IPR011989">
    <property type="entry name" value="ARM-like"/>
</dbReference>
<feature type="domain" description="WWE" evidence="15">
    <location>
        <begin position="797"/>
        <end position="873"/>
    </location>
</feature>
<dbReference type="Gene3D" id="3.30.720.50">
    <property type="match status" value="1"/>
</dbReference>
<feature type="region of interest" description="Disordered" evidence="13">
    <location>
        <begin position="1511"/>
        <end position="1537"/>
    </location>
</feature>
<dbReference type="InterPro" id="IPR004170">
    <property type="entry name" value="WWE_dom"/>
</dbReference>
<dbReference type="InParanoid" id="E0VC00"/>
<feature type="region of interest" description="Disordered" evidence="13">
    <location>
        <begin position="1"/>
        <end position="97"/>
    </location>
</feature>
<keyword evidence="8 11" id="KW-0833">Ubl conjugation pathway</keyword>
<dbReference type="UniPathway" id="UPA00143"/>
<dbReference type="InterPro" id="IPR035983">
    <property type="entry name" value="Hect_E3_ubiquitin_ligase"/>
</dbReference>
<evidence type="ECO:0000256" key="13">
    <source>
        <dbReference type="SAM" id="MobiDB-lite"/>
    </source>
</evidence>
<evidence type="ECO:0000256" key="7">
    <source>
        <dbReference type="ARBA" id="ARBA00022763"/>
    </source>
</evidence>
<dbReference type="Proteomes" id="UP000009046">
    <property type="component" value="Unassembled WGS sequence"/>
</dbReference>
<dbReference type="OMA" id="AEPLSQF"/>
<dbReference type="InterPro" id="IPR057948">
    <property type="entry name" value="TPR_TRIP12_N"/>
</dbReference>
<keyword evidence="5" id="KW-0597">Phosphoprotein</keyword>
<evidence type="ECO:0000256" key="3">
    <source>
        <dbReference type="ARBA" id="ARBA00004906"/>
    </source>
</evidence>
<reference evidence="16" key="1">
    <citation type="submission" date="2007-04" db="EMBL/GenBank/DDBJ databases">
        <title>Annotation of Pediculus humanus corporis strain USDA.</title>
        <authorList>
            <person name="Kirkness E."/>
            <person name="Hannick L."/>
            <person name="Hass B."/>
            <person name="Bruggner R."/>
            <person name="Lawson D."/>
            <person name="Bidwell S."/>
            <person name="Joardar V."/>
            <person name="Caler E."/>
            <person name="Walenz B."/>
            <person name="Inman J."/>
            <person name="Schobel S."/>
            <person name="Galinsky K."/>
            <person name="Amedeo P."/>
            <person name="Strausberg R."/>
        </authorList>
    </citation>
    <scope>NUCLEOTIDE SEQUENCE</scope>
    <source>
        <strain evidence="16">USDA</strain>
    </source>
</reference>
<evidence type="ECO:0000256" key="10">
    <source>
        <dbReference type="ARBA" id="ARBA00023242"/>
    </source>
</evidence>
<dbReference type="Pfam" id="PF02825">
    <property type="entry name" value="WWE"/>
    <property type="match status" value="1"/>
</dbReference>
<evidence type="ECO:0000256" key="9">
    <source>
        <dbReference type="ARBA" id="ARBA00023204"/>
    </source>
</evidence>
<gene>
    <name evidence="17" type="primary">8231305</name>
    <name evidence="16" type="ORF">Phum_PHUM075960</name>
</gene>
<feature type="compositionally biased region" description="Basic and acidic residues" evidence="13">
    <location>
        <begin position="1"/>
        <end position="18"/>
    </location>
</feature>
<feature type="compositionally biased region" description="Basic and acidic residues" evidence="13">
    <location>
        <begin position="76"/>
        <end position="96"/>
    </location>
</feature>
<evidence type="ECO:0000256" key="4">
    <source>
        <dbReference type="ARBA" id="ARBA00006331"/>
    </source>
</evidence>
<feature type="compositionally biased region" description="Basic residues" evidence="13">
    <location>
        <begin position="294"/>
        <end position="303"/>
    </location>
</feature>
<dbReference type="EMBL" id="AAZO01000908">
    <property type="status" value="NOT_ANNOTATED_CDS"/>
    <property type="molecule type" value="Genomic_DNA"/>
</dbReference>
<dbReference type="EnsemblMetazoa" id="PHUM075960-RA">
    <property type="protein sequence ID" value="PHUM075960-PA"/>
    <property type="gene ID" value="PHUM075960"/>
</dbReference>
<comment type="catalytic activity">
    <reaction evidence="1 12">
        <text>S-ubiquitinyl-[E2 ubiquitin-conjugating enzyme]-L-cysteine + [acceptor protein]-L-lysine = [E2 ubiquitin-conjugating enzyme]-L-cysteine + N(6)-ubiquitinyl-[acceptor protein]-L-lysine.</text>
        <dbReference type="EC" id="2.3.2.26"/>
    </reaction>
</comment>
<evidence type="ECO:0000256" key="1">
    <source>
        <dbReference type="ARBA" id="ARBA00000885"/>
    </source>
</evidence>
<evidence type="ECO:0000313" key="16">
    <source>
        <dbReference type="EMBL" id="EEB10906.1"/>
    </source>
</evidence>
<feature type="compositionally biased region" description="Basic and acidic residues" evidence="13">
    <location>
        <begin position="150"/>
        <end position="166"/>
    </location>
</feature>
<dbReference type="KEGG" id="phu:Phum_PHUM075960"/>
<keyword evidence="7" id="KW-0227">DNA damage</keyword>
<dbReference type="SUPFAM" id="SSF117839">
    <property type="entry name" value="WWE domain"/>
    <property type="match status" value="1"/>
</dbReference>
<dbReference type="HOGENOM" id="CLU_000366_2_0_1"/>
<dbReference type="PROSITE" id="PS50237">
    <property type="entry name" value="HECT"/>
    <property type="match status" value="1"/>
</dbReference>
<evidence type="ECO:0000256" key="5">
    <source>
        <dbReference type="ARBA" id="ARBA00022553"/>
    </source>
</evidence>
<reference evidence="16" key="2">
    <citation type="submission" date="2007-04" db="EMBL/GenBank/DDBJ databases">
        <title>The genome of the human body louse.</title>
        <authorList>
            <consortium name="The Human Body Louse Genome Consortium"/>
            <person name="Kirkness E."/>
            <person name="Walenz B."/>
            <person name="Hass B."/>
            <person name="Bruggner R."/>
            <person name="Strausberg R."/>
        </authorList>
    </citation>
    <scope>NUCLEOTIDE SEQUENCE</scope>
    <source>
        <strain evidence="16">USDA</strain>
    </source>
</reference>
<dbReference type="GO" id="GO:0000209">
    <property type="term" value="P:protein polyubiquitination"/>
    <property type="evidence" value="ECO:0007669"/>
    <property type="project" value="TreeGrafter"/>
</dbReference>
<dbReference type="Pfam" id="PF25579">
    <property type="entry name" value="TPR_TRIP12_N"/>
    <property type="match status" value="1"/>
</dbReference>
<keyword evidence="9" id="KW-0234">DNA repair</keyword>
<evidence type="ECO:0000256" key="6">
    <source>
        <dbReference type="ARBA" id="ARBA00022679"/>
    </source>
</evidence>
<evidence type="ECO:0000313" key="17">
    <source>
        <dbReference type="EnsemblMetazoa" id="PHUM075960-PA"/>
    </source>
</evidence>
<dbReference type="GO" id="GO:0006281">
    <property type="term" value="P:DNA repair"/>
    <property type="evidence" value="ECO:0007669"/>
    <property type="project" value="UniProtKB-KW"/>
</dbReference>
<keyword evidence="10" id="KW-0539">Nucleus</keyword>
<feature type="compositionally biased region" description="Polar residues" evidence="13">
    <location>
        <begin position="334"/>
        <end position="360"/>
    </location>
</feature>
<dbReference type="SUPFAM" id="SSF48371">
    <property type="entry name" value="ARM repeat"/>
    <property type="match status" value="1"/>
</dbReference>
<dbReference type="GO" id="GO:0061630">
    <property type="term" value="F:ubiquitin protein ligase activity"/>
    <property type="evidence" value="ECO:0007669"/>
    <property type="project" value="UniProtKB-UniRule"/>
</dbReference>
<keyword evidence="18" id="KW-1185">Reference proteome</keyword>
<evidence type="ECO:0000313" key="18">
    <source>
        <dbReference type="Proteomes" id="UP000009046"/>
    </source>
</evidence>
<dbReference type="GO" id="GO:0009966">
    <property type="term" value="P:regulation of signal transduction"/>
    <property type="evidence" value="ECO:0007669"/>
    <property type="project" value="UniProtKB-ARBA"/>
</dbReference>
<feature type="active site" description="Glycyl thioester intermediate" evidence="11">
    <location>
        <position position="2045"/>
    </location>
</feature>
<dbReference type="InterPro" id="IPR000569">
    <property type="entry name" value="HECT_dom"/>
</dbReference>
<dbReference type="PANTHER" id="PTHR45670:SF13">
    <property type="entry name" value="E3 UBIQUITIN-PROTEIN LIGASE TRIP12"/>
    <property type="match status" value="1"/>
</dbReference>
<sequence>MAEKDNRRSGGDSLERHSSSRKASRHKDDYLTEPNLTSKRGIRRKTLSATVDEPFGLPRSKKRKVEDQTSANLQNRKLDKKVAGKGEGSCLKEKTSGTKSHCKKNYWIISEQTKNYSASTSPNSVKINKNNNVFILKSGCKKNNSNSANEKSKFEETEKELKEKVKSKPKTNRGRKEKKKVFHSKEEEKGKLIKAPKATSSTDLPIPLLEQGNNRIYALRNQVRLDSTGALIPLYPPSRAEIAIAQGRKPFIPKRTKVQATTAWKVTVEANKSEDKTDNQKSPEITVGPQIRVTLRRSARSKHNTGSCASTSRRSSRAGKVGAGSSWAMMSAGQGPSTASSQGPSTSDETVPPTTTSSVGASAETLAKEKINKIKISENIDLSRGKKNNDWEINAEPSTSRDSGKSCIQLPLSDTFFVDFSASASGTATVRESYDLTSESDDNNEVGRLQALLESRGLPPHLFGALGPRVQHFLNRNMGVSSLSKAQQLLQGLQATGDENQQLQAVIEMCQMLIMGNEDTLTGFPVKEVVPALISLMSVDENYVIMNHACRALTYMMEALPRSSAVVVDAVPVFLEKLQEIQCMDVAEQSLTALEMLSVRHSKSILQARGVAACLKYLDFFSLGAQRSALAVTANCCQNLHVLELNYVSDSLPILASRLTRANKKCVESICQAFCRLVDSFQNDPTKLLEIASPMLLTNLQQLLVESPPVISTSTFISVLRMLTLMCAVCPELSLTLLKQCIADTLCYLLTGSAEKSSHFEIELVSRSPQELYEMTCLIGELMPKLPTDGIFAVECLLERPNNSILDAVQWQWRDEQGHWHPYGSWDSRMIEVAHQNGEPEILLHSRHSTYTINFHAMTQISEDYVTSWPIRRRVNPTAVLGGSQDITSNNYVVLLAENTNGNITPVNSNVGITKNANEERELASSFVRSLFSTLYEVYSSSAGPAVRYKCLKALLRMVHFSSPELLKDVLKNQIVSSHIAGMLASHDLRIVVGALQMANILMQKLSDVFTIRFMREGVVHQIKQLASVENVAETPPSLPNIPTPSTSSSTSLSFSLNNSNINGALVQNDDYNMPNDDNFYQSSSQLKLSDVLSRKRKSKRGTVAANRSKNKHEDSLPCSMVQDIISKATSLGTSGRSTPTGTSRSRFSSAGSKTTSFLASLNPARWGRSLNNSSSLGERHFSKDSALSKSPSNSNLTAGNKEKIRCWIRETASKFIEVYFSEEITCQLPAADVLFKLTQLIRKLQSSDLRNEGLPALKELCDILKESDISPFEVNHSGLVEALLEFLTNENDGRRDSCLRGFLHIFAGCPLERNGSVDSINSNCLSLLVSKLNSCVSQVEQFPVKVHDLPIGAGGARGGTSALKFFNTHQLKCNLQRHPDCTNLKQWKGGSVKIDPLALVQAIERYLIVRGYGRIRVQDSGESDDDNSEDDDIDDTLAAVVISQGTSRHQLQFLIGDHVLPYNMTVYQAVRQFTNLNSTDQSETDTDTEMPLGHSSVWVQTHTIQYRPAPPSVGPLNVQSNRKHKGSVNKSHGKSDHLWNDGSVPALHSSLVPFLTNKLPDNVTIQDSSLQVLNLLRVLHALSRYWGTLYNVTSYSELLPMSCFVNNKISAKTSRQLQDPLVIMTGNLPIWLQQIAMSCPFLLPFETRQLLFYATSFDRDRALQRLLDATPDLSSSDSAERVTPKLDRRKRTISRDDILKQAELVIQDLASSRALLEVQYEDEVGTGLGPTLEFYALVSRELQRADLDLWAGDKAVGPEGVTYINAHQGLFPAPLSRSSKYTHTYLTKIKSKFRFLGKFMAKAVMDSRLLDLPFSLVFYRWLLGEEGSLHLPDLVYVAPQIHQTLAKLQSFLWRKNLQKNLTDCDEIGCPIEDLCLTFTVPGHADLELRKGGKDILVTEENLDQYIKLVCHWLLVEGVSRQMEALREGFEAVFPLQQLHMFYPEELDAVFCGLGEQLGWDVKTLSECFRPAHGYTLDSKAIRFLFEVLSSYNATEQRLFLQFVTGSPRLPVGGFKSLSPPLTVVRKDVEGEASSDNFLPSVMTCVNYLKLPDYSSVEIMRQRLSIAAREGSHSFHLS</sequence>
<dbReference type="SMART" id="SM00678">
    <property type="entry name" value="WWE"/>
    <property type="match status" value="1"/>
</dbReference>
<feature type="region of interest" description="Disordered" evidence="13">
    <location>
        <begin position="1091"/>
        <end position="1151"/>
    </location>
</feature>
<dbReference type="InterPro" id="IPR018123">
    <property type="entry name" value="WWE-dom_subgr"/>
</dbReference>
<dbReference type="InterPro" id="IPR037197">
    <property type="entry name" value="WWE_dom_sf"/>
</dbReference>